<evidence type="ECO:0000256" key="1">
    <source>
        <dbReference type="ARBA" id="ARBA00004613"/>
    </source>
</evidence>
<dbReference type="EMBL" id="UFQT01000387">
    <property type="protein sequence ID" value="SSX23825.1"/>
    <property type="molecule type" value="Genomic_DNA"/>
</dbReference>
<accession>A0A336M0Q3</accession>
<name>A0A336M0Q3_CULSO</name>
<dbReference type="VEuPathDB" id="VectorBase:CSON009666"/>
<keyword evidence="5" id="KW-0325">Glycoprotein</keyword>
<keyword evidence="4" id="KW-0732">Signal</keyword>
<dbReference type="Pfam" id="PF17065">
    <property type="entry name" value="UPF0669"/>
    <property type="match status" value="1"/>
</dbReference>
<gene>
    <name evidence="6" type="primary">CSON009666</name>
</gene>
<keyword evidence="3" id="KW-0964">Secreted</keyword>
<proteinExistence type="inferred from homology"/>
<comment type="subcellular location">
    <subcellularLocation>
        <location evidence="1">Secreted</location>
    </subcellularLocation>
</comment>
<evidence type="ECO:0000256" key="5">
    <source>
        <dbReference type="ARBA" id="ARBA00023180"/>
    </source>
</evidence>
<evidence type="ECO:0000256" key="4">
    <source>
        <dbReference type="ARBA" id="ARBA00022729"/>
    </source>
</evidence>
<organism evidence="6">
    <name type="scientific">Culicoides sonorensis</name>
    <name type="common">Biting midge</name>
    <dbReference type="NCBI Taxonomy" id="179676"/>
    <lineage>
        <taxon>Eukaryota</taxon>
        <taxon>Metazoa</taxon>
        <taxon>Ecdysozoa</taxon>
        <taxon>Arthropoda</taxon>
        <taxon>Hexapoda</taxon>
        <taxon>Insecta</taxon>
        <taxon>Pterygota</taxon>
        <taxon>Neoptera</taxon>
        <taxon>Endopterygota</taxon>
        <taxon>Diptera</taxon>
        <taxon>Nematocera</taxon>
        <taxon>Chironomoidea</taxon>
        <taxon>Ceratopogonidae</taxon>
        <taxon>Ceratopogoninae</taxon>
        <taxon>Culicoides</taxon>
        <taxon>Monoculicoides</taxon>
    </lineage>
</organism>
<evidence type="ECO:0000256" key="3">
    <source>
        <dbReference type="ARBA" id="ARBA00022525"/>
    </source>
</evidence>
<sequence length="173" mass="20038">MGLILIHRWNKLVVKRFLNKNCENHAFDDDFINTQAPHFEESAIAGFLYKEISGEIGSSSFYYKKIEEGKNFYLILESTTGDTDLYISYKNYPLVQTASHDYSSYSCGVEQIPLENKRPVFIGVYCYSQYENCTFRLEIYKTNIDLSAQSNRHSVERVKTDSESDSKRSGFKV</sequence>
<reference evidence="6" key="1">
    <citation type="submission" date="2018-07" db="EMBL/GenBank/DDBJ databases">
        <authorList>
            <person name="Quirk P.G."/>
            <person name="Krulwich T.A."/>
        </authorList>
    </citation>
    <scope>NUCLEOTIDE SEQUENCE</scope>
</reference>
<dbReference type="PANTHER" id="PTHR31703">
    <property type="entry name" value="UPF0669 PROTEIN C6ORF120"/>
    <property type="match status" value="1"/>
</dbReference>
<evidence type="ECO:0000256" key="2">
    <source>
        <dbReference type="ARBA" id="ARBA00008960"/>
    </source>
</evidence>
<dbReference type="PANTHER" id="PTHR31703:SF2">
    <property type="entry name" value="UPF0669 PROTEIN C6ORF120"/>
    <property type="match status" value="1"/>
</dbReference>
<comment type="similarity">
    <text evidence="2">Belongs to the UPF0669 family.</text>
</comment>
<dbReference type="GO" id="GO:0005576">
    <property type="term" value="C:extracellular region"/>
    <property type="evidence" value="ECO:0007669"/>
    <property type="project" value="UniProtKB-SubCell"/>
</dbReference>
<dbReference type="InterPro" id="IPR031420">
    <property type="entry name" value="UPF0669"/>
</dbReference>
<dbReference type="Gene3D" id="2.60.120.380">
    <property type="match status" value="1"/>
</dbReference>
<protein>
    <submittedName>
        <fullName evidence="6">CSON009666 protein</fullName>
    </submittedName>
</protein>
<dbReference type="AlphaFoldDB" id="A0A336M0Q3"/>
<evidence type="ECO:0000313" key="6">
    <source>
        <dbReference type="EMBL" id="SSX23825.1"/>
    </source>
</evidence>